<dbReference type="PANTHER" id="PTHR46838:SF1">
    <property type="entry name" value="TUMOR NECROSIS FACTOR RECEPTOR SUPERFAMILY MEMBER 14"/>
    <property type="match status" value="1"/>
</dbReference>
<feature type="domain" description="TNFR-Cys" evidence="3">
    <location>
        <begin position="62"/>
        <end position="101"/>
    </location>
</feature>
<keyword evidence="2" id="KW-0812">Transmembrane</keyword>
<proteinExistence type="predicted"/>
<dbReference type="SUPFAM" id="SSF57586">
    <property type="entry name" value="TNF receptor-like"/>
    <property type="match status" value="1"/>
</dbReference>
<dbReference type="Gene3D" id="2.10.50.10">
    <property type="entry name" value="Tumor Necrosis Factor Receptor, subunit A, domain 2"/>
    <property type="match status" value="2"/>
</dbReference>
<evidence type="ECO:0000256" key="1">
    <source>
        <dbReference type="SAM" id="MobiDB-lite"/>
    </source>
</evidence>
<accession>A0A6I9YNP7</accession>
<gene>
    <name evidence="5" type="primary">LOC106552116</name>
</gene>
<dbReference type="RefSeq" id="XP_013925776.1">
    <property type="nucleotide sequence ID" value="XM_014070301.1"/>
</dbReference>
<dbReference type="GO" id="GO:0009897">
    <property type="term" value="C:external side of plasma membrane"/>
    <property type="evidence" value="ECO:0007669"/>
    <property type="project" value="TreeGrafter"/>
</dbReference>
<dbReference type="KEGG" id="tsr:106552116"/>
<keyword evidence="4" id="KW-1185">Reference proteome</keyword>
<keyword evidence="2" id="KW-0472">Membrane</keyword>
<feature type="transmembrane region" description="Helical" evidence="2">
    <location>
        <begin position="111"/>
        <end position="133"/>
    </location>
</feature>
<dbReference type="OrthoDB" id="10031141at2759"/>
<dbReference type="Proteomes" id="UP000504617">
    <property type="component" value="Unplaced"/>
</dbReference>
<protein>
    <submittedName>
        <fullName evidence="5">Tumor necrosis factor receptor superfamily member 5-like</fullName>
    </submittedName>
</protein>
<feature type="compositionally biased region" description="Basic and acidic residues" evidence="1">
    <location>
        <begin position="143"/>
        <end position="155"/>
    </location>
</feature>
<evidence type="ECO:0000259" key="3">
    <source>
        <dbReference type="SMART" id="SM00208"/>
    </source>
</evidence>
<dbReference type="GO" id="GO:2000406">
    <property type="term" value="P:positive regulation of T cell migration"/>
    <property type="evidence" value="ECO:0007669"/>
    <property type="project" value="TreeGrafter"/>
</dbReference>
<name>A0A6I9YNP7_9SAUR</name>
<feature type="region of interest" description="Disordered" evidence="1">
    <location>
        <begin position="143"/>
        <end position="172"/>
    </location>
</feature>
<dbReference type="PANTHER" id="PTHR46838">
    <property type="entry name" value="TUMOR NECROSIS FACTOR RECEPTOR SUPERFAMILY MEMBER 14"/>
    <property type="match status" value="1"/>
</dbReference>
<dbReference type="GO" id="GO:0002720">
    <property type="term" value="P:positive regulation of cytokine production involved in immune response"/>
    <property type="evidence" value="ECO:0007669"/>
    <property type="project" value="TreeGrafter"/>
</dbReference>
<reference evidence="5" key="1">
    <citation type="submission" date="2025-08" db="UniProtKB">
        <authorList>
            <consortium name="RefSeq"/>
        </authorList>
    </citation>
    <scope>IDENTIFICATION</scope>
    <source>
        <tissue evidence="5">Skeletal muscle</tissue>
    </source>
</reference>
<dbReference type="GO" id="GO:0050829">
    <property type="term" value="P:defense response to Gram-negative bacterium"/>
    <property type="evidence" value="ECO:0007669"/>
    <property type="project" value="TreeGrafter"/>
</dbReference>
<evidence type="ECO:0000313" key="5">
    <source>
        <dbReference type="RefSeq" id="XP_013925776.1"/>
    </source>
</evidence>
<dbReference type="InterPro" id="IPR001368">
    <property type="entry name" value="TNFR/NGFR_Cys_rich_reg"/>
</dbReference>
<dbReference type="SMART" id="SM00208">
    <property type="entry name" value="TNFR"/>
    <property type="match status" value="2"/>
</dbReference>
<keyword evidence="2" id="KW-1133">Transmembrane helix</keyword>
<organism evidence="4 5">
    <name type="scientific">Thamnophis sirtalis</name>
    <dbReference type="NCBI Taxonomy" id="35019"/>
    <lineage>
        <taxon>Eukaryota</taxon>
        <taxon>Metazoa</taxon>
        <taxon>Chordata</taxon>
        <taxon>Craniata</taxon>
        <taxon>Vertebrata</taxon>
        <taxon>Euteleostomi</taxon>
        <taxon>Lepidosauria</taxon>
        <taxon>Squamata</taxon>
        <taxon>Bifurcata</taxon>
        <taxon>Unidentata</taxon>
        <taxon>Episquamata</taxon>
        <taxon>Toxicofera</taxon>
        <taxon>Serpentes</taxon>
        <taxon>Colubroidea</taxon>
        <taxon>Colubridae</taxon>
        <taxon>Natricinae</taxon>
        <taxon>Thamnophis</taxon>
    </lineage>
</organism>
<evidence type="ECO:0000313" key="4">
    <source>
        <dbReference type="Proteomes" id="UP000504617"/>
    </source>
</evidence>
<dbReference type="GeneID" id="106552116"/>
<dbReference type="Pfam" id="PF00020">
    <property type="entry name" value="TNFR_c6"/>
    <property type="match status" value="1"/>
</dbReference>
<sequence length="172" mass="19144">MQVKERCHYSQNTKCTCQPGFFCSYQLEEDSCDICTRHSTAPPGFRVTQVGTETQDVKFEPCPPGTFSSKEMSLSCVKWTDCSEKDMVKTRSGNATSDVVCEPLPQSHLPLILGLGIPAALIPPAFLLAFLLWRKKAFGKKKEVQAEQPQEKEHMMTPIQETAPNIGEPSYA</sequence>
<dbReference type="AlphaFoldDB" id="A0A6I9YNP7"/>
<dbReference type="GO" id="GO:0046642">
    <property type="term" value="P:negative regulation of alpha-beta T cell proliferation"/>
    <property type="evidence" value="ECO:0007669"/>
    <property type="project" value="TreeGrafter"/>
</dbReference>
<evidence type="ECO:0000256" key="2">
    <source>
        <dbReference type="SAM" id="Phobius"/>
    </source>
</evidence>
<dbReference type="GO" id="GO:0050830">
    <property type="term" value="P:defense response to Gram-positive bacterium"/>
    <property type="evidence" value="ECO:0007669"/>
    <property type="project" value="TreeGrafter"/>
</dbReference>
<feature type="domain" description="TNFR-Cys" evidence="3">
    <location>
        <begin position="15"/>
        <end position="59"/>
    </location>
</feature>